<keyword evidence="7" id="KW-0464">Manganese</keyword>
<evidence type="ECO:0000256" key="2">
    <source>
        <dbReference type="ARBA" id="ARBA00009396"/>
    </source>
</evidence>
<dbReference type="PROSITE" id="PS00816">
    <property type="entry name" value="AIPM_HOMOCIT_SYNTH_2"/>
    <property type="match status" value="1"/>
</dbReference>
<dbReference type="Pfam" id="PF00682">
    <property type="entry name" value="HMGL-like"/>
    <property type="match status" value="1"/>
</dbReference>
<dbReference type="EMBL" id="NKYE01000005">
    <property type="protein sequence ID" value="OZM73278.1"/>
    <property type="molecule type" value="Genomic_DNA"/>
</dbReference>
<evidence type="ECO:0000313" key="11">
    <source>
        <dbReference type="EMBL" id="OZM73278.1"/>
    </source>
</evidence>
<dbReference type="Gene3D" id="1.10.238.260">
    <property type="match status" value="1"/>
</dbReference>
<evidence type="ECO:0000313" key="12">
    <source>
        <dbReference type="Proteomes" id="UP000242444"/>
    </source>
</evidence>
<accession>A0A263D5F9</accession>
<proteinExistence type="inferred from homology"/>
<keyword evidence="11" id="KW-0670">Pyruvate</keyword>
<evidence type="ECO:0000256" key="9">
    <source>
        <dbReference type="RuleBase" id="RU003523"/>
    </source>
</evidence>
<keyword evidence="5" id="KW-0028">Amino-acid biosynthesis</keyword>
<dbReference type="Proteomes" id="UP000242444">
    <property type="component" value="Unassembled WGS sequence"/>
</dbReference>
<evidence type="ECO:0000256" key="7">
    <source>
        <dbReference type="ARBA" id="ARBA00023211"/>
    </source>
</evidence>
<evidence type="ECO:0000256" key="3">
    <source>
        <dbReference type="ARBA" id="ARBA00012973"/>
    </source>
</evidence>
<protein>
    <recommendedName>
        <fullName evidence="3">2-isopropylmalate synthase</fullName>
        <ecNumber evidence="3">2.3.3.13</ecNumber>
    </recommendedName>
</protein>
<evidence type="ECO:0000259" key="10">
    <source>
        <dbReference type="PROSITE" id="PS50991"/>
    </source>
</evidence>
<dbReference type="InterPro" id="IPR013785">
    <property type="entry name" value="Aldolase_TIM"/>
</dbReference>
<evidence type="ECO:0000256" key="5">
    <source>
        <dbReference type="ARBA" id="ARBA00022605"/>
    </source>
</evidence>
<dbReference type="InterPro" id="IPR000891">
    <property type="entry name" value="PYR_CT"/>
</dbReference>
<dbReference type="Pfam" id="PF22617">
    <property type="entry name" value="HCS_D2"/>
    <property type="match status" value="1"/>
</dbReference>
<evidence type="ECO:0000256" key="1">
    <source>
        <dbReference type="ARBA" id="ARBA00004689"/>
    </source>
</evidence>
<dbReference type="EC" id="2.3.3.13" evidence="3"/>
<dbReference type="OrthoDB" id="9803573at2"/>
<keyword evidence="4" id="KW-0432">Leucine biosynthesis</keyword>
<dbReference type="FunCoup" id="A0A263D5F9">
    <property type="interactions" value="197"/>
</dbReference>
<comment type="pathway">
    <text evidence="1">Amino-acid biosynthesis; L-leucine biosynthesis; L-leucine from 3-methyl-2-oxobutanoate: step 1/4.</text>
</comment>
<comment type="caution">
    <text evidence="11">The sequence shown here is derived from an EMBL/GenBank/DDBJ whole genome shotgun (WGS) entry which is preliminary data.</text>
</comment>
<dbReference type="InParanoid" id="A0A263D5F9"/>
<keyword evidence="6 9" id="KW-0808">Transferase</keyword>
<evidence type="ECO:0000256" key="8">
    <source>
        <dbReference type="ARBA" id="ARBA00023304"/>
    </source>
</evidence>
<dbReference type="RefSeq" id="WP_094862533.1">
    <property type="nucleotide sequence ID" value="NZ_NKYE01000005.1"/>
</dbReference>
<organism evidence="11 12">
    <name type="scientific">Amycolatopsis antarctica</name>
    <dbReference type="NCBI Taxonomy" id="1854586"/>
    <lineage>
        <taxon>Bacteria</taxon>
        <taxon>Bacillati</taxon>
        <taxon>Actinomycetota</taxon>
        <taxon>Actinomycetes</taxon>
        <taxon>Pseudonocardiales</taxon>
        <taxon>Pseudonocardiaceae</taxon>
        <taxon>Amycolatopsis</taxon>
    </lineage>
</organism>
<dbReference type="AlphaFoldDB" id="A0A263D5F9"/>
<feature type="domain" description="Pyruvate carboxyltransferase" evidence="10">
    <location>
        <begin position="12"/>
        <end position="273"/>
    </location>
</feature>
<dbReference type="SUPFAM" id="SSF51569">
    <property type="entry name" value="Aldolase"/>
    <property type="match status" value="1"/>
</dbReference>
<dbReference type="PANTHER" id="PTHR10277:SF9">
    <property type="entry name" value="2-ISOPROPYLMALATE SYNTHASE 1, CHLOROPLASTIC-RELATED"/>
    <property type="match status" value="1"/>
</dbReference>
<comment type="similarity">
    <text evidence="2">Belongs to the alpha-IPM synthase/homocitrate synthase family. LeuA type 1 subfamily.</text>
</comment>
<dbReference type="InterPro" id="IPR050073">
    <property type="entry name" value="2-IPM_HCS-like"/>
</dbReference>
<evidence type="ECO:0000256" key="6">
    <source>
        <dbReference type="ARBA" id="ARBA00022679"/>
    </source>
</evidence>
<keyword evidence="12" id="KW-1185">Reference proteome</keyword>
<dbReference type="GO" id="GO:0003852">
    <property type="term" value="F:2-isopropylmalate synthase activity"/>
    <property type="evidence" value="ECO:0007669"/>
    <property type="project" value="UniProtKB-EC"/>
</dbReference>
<dbReference type="Gene3D" id="3.20.20.70">
    <property type="entry name" value="Aldolase class I"/>
    <property type="match status" value="1"/>
</dbReference>
<dbReference type="InterPro" id="IPR002034">
    <property type="entry name" value="AIPM/Hcit_synth_CS"/>
</dbReference>
<dbReference type="PANTHER" id="PTHR10277">
    <property type="entry name" value="HOMOCITRATE SYNTHASE-RELATED"/>
    <property type="match status" value="1"/>
</dbReference>
<dbReference type="PROSITE" id="PS50991">
    <property type="entry name" value="PYR_CT"/>
    <property type="match status" value="1"/>
</dbReference>
<dbReference type="InterPro" id="IPR054691">
    <property type="entry name" value="LeuA/HCS_post-cat"/>
</dbReference>
<gene>
    <name evidence="11" type="ORF">CFN78_10495</name>
</gene>
<dbReference type="PROSITE" id="PS00815">
    <property type="entry name" value="AIPM_HOMOCIT_SYNTH_1"/>
    <property type="match status" value="1"/>
</dbReference>
<sequence length="398" mass="42914">MAEYEASHRRRVRVFDATLRDGEQAPGNTMSPEQKVELAMVSEAYGSDTIEAGFPGSSPVDFTATQLIADALTTAKFATFNRTSLEDVELSMKAGGARENHQVQICGTGSELHLEHKRGISRDEAVREVGESIRFALSLGAKDVSFGVEDASRGSHDLIHALVDEALDAGAGTIILADTTGYALPQEFGALCAVVRSWLPHGVNLSTHCHDDLGFSLANALAGVEAGANEVQCTLGGIGERAGNTPLEQLAAVLRYKENELDSVTRIETERLYAAYERLAEIISLQPSRNKPIFGVNAFSTQAGIHQAGILRNPATYEYINPSSFGRERALLVGRHSGRAILRYLLDSMDVTPDPGLLDDLYEEFVVNRPNSDCDELGDLRNRVAARLSDRAVVGAGS</sequence>
<name>A0A263D5F9_9PSEU</name>
<evidence type="ECO:0000256" key="4">
    <source>
        <dbReference type="ARBA" id="ARBA00022430"/>
    </source>
</evidence>
<reference evidence="11 12" key="1">
    <citation type="submission" date="2017-07" db="EMBL/GenBank/DDBJ databases">
        <title>Amycolatopsis antarcticus sp. nov., isolated from the surface of an Antarcticus brown macroalga.</title>
        <authorList>
            <person name="Wang J."/>
            <person name="Leiva S."/>
            <person name="Huang J."/>
            <person name="Huang Y."/>
        </authorList>
    </citation>
    <scope>NUCLEOTIDE SEQUENCE [LARGE SCALE GENOMIC DNA]</scope>
    <source>
        <strain evidence="11 12">AU-G6</strain>
    </source>
</reference>
<keyword evidence="8" id="KW-0100">Branched-chain amino acid biosynthesis</keyword>
<dbReference type="GO" id="GO:0009098">
    <property type="term" value="P:L-leucine biosynthetic process"/>
    <property type="evidence" value="ECO:0007669"/>
    <property type="project" value="UniProtKB-KW"/>
</dbReference>